<dbReference type="Pfam" id="PF03641">
    <property type="entry name" value="Lysine_decarbox"/>
    <property type="match status" value="1"/>
</dbReference>
<evidence type="ECO:0000313" key="5">
    <source>
        <dbReference type="EMBL" id="CAL5221809.1"/>
    </source>
</evidence>
<keyword evidence="3" id="KW-0418">Kinase</keyword>
<dbReference type="Gene3D" id="3.40.50.450">
    <property type="match status" value="1"/>
</dbReference>
<protein>
    <submittedName>
        <fullName evidence="5">G4065 protein</fullName>
    </submittedName>
</protein>
<evidence type="ECO:0000259" key="4">
    <source>
        <dbReference type="Pfam" id="PF00294"/>
    </source>
</evidence>
<dbReference type="Proteomes" id="UP001497392">
    <property type="component" value="Unassembled WGS sequence"/>
</dbReference>
<comment type="similarity">
    <text evidence="1">Belongs to the carbohydrate kinase PfkB family.</text>
</comment>
<keyword evidence="6" id="KW-1185">Reference proteome</keyword>
<proteinExistence type="inferred from homology"/>
<accession>A0ABP1FSK2</accession>
<reference evidence="5 6" key="1">
    <citation type="submission" date="2024-06" db="EMBL/GenBank/DDBJ databases">
        <authorList>
            <person name="Kraege A."/>
            <person name="Thomma B."/>
        </authorList>
    </citation>
    <scope>NUCLEOTIDE SEQUENCE [LARGE SCALE GENOMIC DNA]</scope>
</reference>
<dbReference type="SUPFAM" id="SSF53613">
    <property type="entry name" value="Ribokinase-like"/>
    <property type="match status" value="1"/>
</dbReference>
<gene>
    <name evidence="5" type="primary">g4065</name>
    <name evidence="5" type="ORF">VP750_LOCUS3468</name>
</gene>
<dbReference type="InterPro" id="IPR011611">
    <property type="entry name" value="PfkB_dom"/>
</dbReference>
<evidence type="ECO:0000256" key="3">
    <source>
        <dbReference type="ARBA" id="ARBA00022777"/>
    </source>
</evidence>
<evidence type="ECO:0000313" key="6">
    <source>
        <dbReference type="Proteomes" id="UP001497392"/>
    </source>
</evidence>
<dbReference type="InterPro" id="IPR052700">
    <property type="entry name" value="Carb_kinase_PfkB-like"/>
</dbReference>
<dbReference type="InterPro" id="IPR031100">
    <property type="entry name" value="LOG_fam"/>
</dbReference>
<dbReference type="EMBL" id="CAXHTA020000005">
    <property type="protein sequence ID" value="CAL5221809.1"/>
    <property type="molecule type" value="Genomic_DNA"/>
</dbReference>
<dbReference type="Gene3D" id="3.40.1190.20">
    <property type="match status" value="1"/>
</dbReference>
<dbReference type="CDD" id="cd01168">
    <property type="entry name" value="adenosine_kinase"/>
    <property type="match status" value="1"/>
</dbReference>
<evidence type="ECO:0000256" key="2">
    <source>
        <dbReference type="ARBA" id="ARBA00022679"/>
    </source>
</evidence>
<dbReference type="SUPFAM" id="SSF102405">
    <property type="entry name" value="MCP/YpsA-like"/>
    <property type="match status" value="1"/>
</dbReference>
<feature type="domain" description="Carbohydrate kinase PfkB" evidence="4">
    <location>
        <begin position="64"/>
        <end position="336"/>
    </location>
</feature>
<dbReference type="Pfam" id="PF00294">
    <property type="entry name" value="PfkB"/>
    <property type="match status" value="1"/>
</dbReference>
<dbReference type="PANTHER" id="PTHR43320:SF1">
    <property type="entry name" value="OS01G0105900 PROTEIN"/>
    <property type="match status" value="1"/>
</dbReference>
<dbReference type="PANTHER" id="PTHR43320">
    <property type="entry name" value="SUGAR KINASE"/>
    <property type="match status" value="1"/>
</dbReference>
<keyword evidence="2" id="KW-0808">Transferase</keyword>
<name>A0ABP1FSK2_9CHLO</name>
<sequence length="598" mass="63921">MALDTKLRDEFIELSHVDTGIEFVALQPVAIVDHVCSVDEATLTSIISKDEIGGSRRVGMEEIRRILAEVSEYTTKAGGSAANTIKGLASGFGVRCQLVGARGADEQGAIFASSLKRSSVDVKKLRVGRGVTGRCVILSSSGQRTMRTCLDDAERLSAGDVSRSDFEGAKWVFLSGYILYRQDLLQRAVQLAREAGAKVALDLASFEVVREFRADVETLIESKQIECCFCNEDEATELTGGVAKGGSAEKGLALLAQHCNIAAVTLGERGCLAQQHEEKSLSEPAAKDVRVVDATGAGDQFAAGFLYGIMRGYSMRKCAQLGCLAGGAVVQVVGAEMTPDSWRWVFARLHGELAANVVRDSASAVQKEMLEAYALIERLGRGVVYYGSARLKSTSAHWDRARTLGRDVAKLLGCTTWSGGGPGMMEAATIGAMDAGMPVGGIRISREAGTTVRTASYLPIDCAVFCRFLSSRKVALVDAGVRAAEKERSAYIFLPGGLGTLDELAEIMTLMQLGKLGSRHSVPLILCNYDGFYDGLIRFFKSCDTNGTLAARELKDIILADSNDEVLSILSEFYGLGSGTSKPGHALRRASSLLNTLS</sequence>
<comment type="caution">
    <text evidence="5">The sequence shown here is derived from an EMBL/GenBank/DDBJ whole genome shotgun (WGS) entry which is preliminary data.</text>
</comment>
<evidence type="ECO:0000256" key="1">
    <source>
        <dbReference type="ARBA" id="ARBA00010688"/>
    </source>
</evidence>
<organism evidence="5 6">
    <name type="scientific">Coccomyxa viridis</name>
    <dbReference type="NCBI Taxonomy" id="1274662"/>
    <lineage>
        <taxon>Eukaryota</taxon>
        <taxon>Viridiplantae</taxon>
        <taxon>Chlorophyta</taxon>
        <taxon>core chlorophytes</taxon>
        <taxon>Trebouxiophyceae</taxon>
        <taxon>Trebouxiophyceae incertae sedis</taxon>
        <taxon>Coccomyxaceae</taxon>
        <taxon>Coccomyxa</taxon>
    </lineage>
</organism>
<dbReference type="InterPro" id="IPR029056">
    <property type="entry name" value="Ribokinase-like"/>
</dbReference>